<dbReference type="InterPro" id="IPR049552">
    <property type="entry name" value="PKS_DH_N"/>
</dbReference>
<dbReference type="Pfam" id="PF00109">
    <property type="entry name" value="ketoacyl-synt"/>
    <property type="match status" value="1"/>
</dbReference>
<evidence type="ECO:0000256" key="6">
    <source>
        <dbReference type="ARBA" id="ARBA00023194"/>
    </source>
</evidence>
<keyword evidence="3" id="KW-0596">Phosphopantetheine</keyword>
<evidence type="ECO:0000256" key="2">
    <source>
        <dbReference type="ARBA" id="ARBA00004792"/>
    </source>
</evidence>
<evidence type="ECO:0000313" key="14">
    <source>
        <dbReference type="EMBL" id="QKW48708.1"/>
    </source>
</evidence>
<dbReference type="InterPro" id="IPR016039">
    <property type="entry name" value="Thiolase-like"/>
</dbReference>
<evidence type="ECO:0000256" key="7">
    <source>
        <dbReference type="ARBA" id="ARBA00023268"/>
    </source>
</evidence>
<dbReference type="PROSITE" id="PS00606">
    <property type="entry name" value="KS3_1"/>
    <property type="match status" value="1"/>
</dbReference>
<dbReference type="PANTHER" id="PTHR43775">
    <property type="entry name" value="FATTY ACID SYNTHASE"/>
    <property type="match status" value="1"/>
</dbReference>
<feature type="region of interest" description="N-terminal hotdog fold" evidence="9">
    <location>
        <begin position="828"/>
        <end position="957"/>
    </location>
</feature>
<evidence type="ECO:0000259" key="13">
    <source>
        <dbReference type="PROSITE" id="PS52019"/>
    </source>
</evidence>
<dbReference type="InterPro" id="IPR036291">
    <property type="entry name" value="NAD(P)-bd_dom_sf"/>
</dbReference>
<feature type="active site" description="Proton acceptor; for dehydratase activity" evidence="9">
    <location>
        <position position="860"/>
    </location>
</feature>
<dbReference type="SMART" id="SM00826">
    <property type="entry name" value="PKS_DH"/>
    <property type="match status" value="1"/>
</dbReference>
<evidence type="ECO:0000256" key="10">
    <source>
        <dbReference type="SAM" id="MobiDB-lite"/>
    </source>
</evidence>
<dbReference type="SUPFAM" id="SSF47336">
    <property type="entry name" value="ACP-like"/>
    <property type="match status" value="1"/>
</dbReference>
<dbReference type="CDD" id="cd08956">
    <property type="entry name" value="KR_3_FAS_SDR_x"/>
    <property type="match status" value="1"/>
</dbReference>
<dbReference type="InterPro" id="IPR013968">
    <property type="entry name" value="PKS_KR"/>
</dbReference>
<dbReference type="SMART" id="SM00825">
    <property type="entry name" value="PKS_KS"/>
    <property type="match status" value="1"/>
</dbReference>
<dbReference type="InterPro" id="IPR014030">
    <property type="entry name" value="Ketoacyl_synth_N"/>
</dbReference>
<dbReference type="InterPro" id="IPR018201">
    <property type="entry name" value="Ketoacyl_synth_AS"/>
</dbReference>
<evidence type="ECO:0000313" key="15">
    <source>
        <dbReference type="Proteomes" id="UP000509303"/>
    </source>
</evidence>
<dbReference type="SMART" id="SM00823">
    <property type="entry name" value="PKS_PP"/>
    <property type="match status" value="1"/>
</dbReference>
<evidence type="ECO:0000256" key="4">
    <source>
        <dbReference type="ARBA" id="ARBA00022553"/>
    </source>
</evidence>
<dbReference type="Pfam" id="PF16197">
    <property type="entry name" value="KAsynt_C_assoc"/>
    <property type="match status" value="1"/>
</dbReference>
<keyword evidence="5" id="KW-0808">Transferase</keyword>
<keyword evidence="4" id="KW-0597">Phosphoprotein</keyword>
<dbReference type="SMART" id="SM00827">
    <property type="entry name" value="PKS_AT"/>
    <property type="match status" value="1"/>
</dbReference>
<sequence length="1795" mass="185325">MTSDEKVLDTLKRLTSDLRRTRQRLREVEEASGEPIAIVGMACRFPGGVTSPEELWRVVTEGQDVISPFPTDRGWDPDLYDPDPARRGSVSVREGGFLQDAASFDPGFFGMSAREALATDPQQRLLLETCWEAVERAGIDPTALRGSRTGVFAGVIYQDYAARLRHPPGEFEGYLGNGSTGSVASGRVAYALGLRGPAISLDTACSSSLVAVHQAARALRAGDCALALAGGVTVMASPMALVEFSRQRGLAGDARCKAFAAEADGTALGEGVGMLLLERLSDARRAGRRVLAVVRGSAVNQDGASSGLTAPSGPAQQRVIRQALAGAGLVASDVDAVEAHGTGTTLGDPIEAQALLATYGQDRPADRPLWLGSVKSNIGHAQAAAGVAGLIKMVLALRHGVLPRTLHVDAPNPHVDWSAGAVRLLTEQRPWPESGRPRRAGVSSFGVSGTNAHVVLEHSPEPPRADTGADVRAPLAPLAGGVPWVVSGRGAEALRAQADRLAAYVAERPELSAVEVGAALARARSVFDHRAVVWGTDRDALLAGVRALAADRDAPGVARGSVRTAARAVFVLAPPERLDWADRLADASPVFARRLAECDEALSGFADWSVRDVLRGAQTTPAADPGRSAPAADDVAADRAARWAVVVALAGLWEEYGVRPAAVIGVGAAAVAGACVAGALSLKEGARAVTSTVVAPVDPAGARVPFHAAPDGPAAAVREVLGRGHTLFVEVGEGASVAPTIASVAAVTGHEVHVIASPTGGVSGADGLPAALAALHAHHLTVDWSAAFPSGAPTVELPTYAFRRRRYWLDDGPKVADVAAAGLTPADHPLLDATVELPDEGGSLYTGRLSARSHPWLADHRVLGRVLLPGTAVVELACWAGARAGCGHLAELTLIAPLELPGPDAGPDEGSALRLWVSAPDANGRRGVELSARPATEPHGRWTKHAMGTLAPVPGPDLVPDGAVADPVHWPPHGAEPVALDDFAERSARLGIGAGPAFDGLRAVWRRGEEVFAEASSPAALHLQAQAEQFGVHPALLDAALRAVVAASPDGAPELLVPYAWHGVTVTAAGAETLRVSITPEGPHAVRVTATDAAGAPVLSVTRLESRPLRVPVPTASGSLSRTEWVPAPPTDHGPGPLAVLGGTDALPLAVDTSYPDLTALVAAVAAGAPPPGAVLWPVPVPGGTSATPPEAVRAATGELMGLVRAWLAEPRLADARLVAVVTEPTGAGEPGRRLVGAAVQGLLRSARSEHPRRFGLLNLADTTTAALAPALALLDTEPEVTLRDGRPLVARLTPVAPAAGSGAGQPSDSGHGTVLVTGGTGTLGGLVARRLAEQGVRRLLLVSRSGERAPGARELAAELGGLGTEVAYAACDVADRRALAGVVRSVLAGQPLTGVVHTAGVVDDGLVATLTPERIAAVLRPKVDAAWHLHELTAELDLREFIVFSSASGAFGPAGQAGYAAANACLDALARHRHTQGLPALSLAWGLWAERSALTGTLTDRELERMGRDGVRPLATPDALDLFDAARGMTGEPVLIPLRLEPDRLRDRAQRGHLAPLLAGLVTSIAPSPTADPATFETAAAPPPAPTPAPATAAPPTPPTGGGALSAEQRLRAMPEPERLRALTELVLTQAAVALGEAPEDGIDPDLGFVDLGFDSLASLDLQAALHEEIGVELPSTLIFDYPNATALASHLCAELSGRHSTEVAPALAELDRLEAFLTPFAADDQARGSITHRLRDLLSRWADEPQDAPDLPDLAVASDDELFAALDQLRGTERGIPPNPNPNPNSNSNSNRL</sequence>
<dbReference type="SMART" id="SM00822">
    <property type="entry name" value="PKS_KR"/>
    <property type="match status" value="1"/>
</dbReference>
<dbReference type="InterPro" id="IPR050091">
    <property type="entry name" value="PKS_NRPS_Biosynth_Enz"/>
</dbReference>
<dbReference type="FunFam" id="3.40.47.10:FF:000019">
    <property type="entry name" value="Polyketide synthase type I"/>
    <property type="match status" value="1"/>
</dbReference>
<evidence type="ECO:0000256" key="9">
    <source>
        <dbReference type="PROSITE-ProRule" id="PRU01363"/>
    </source>
</evidence>
<feature type="region of interest" description="C-terminal hotdog fold" evidence="9">
    <location>
        <begin position="975"/>
        <end position="1115"/>
    </location>
</feature>
<comment type="cofactor">
    <cofactor evidence="1">
        <name>pantetheine 4'-phosphate</name>
        <dbReference type="ChEBI" id="CHEBI:47942"/>
    </cofactor>
</comment>
<evidence type="ECO:0000259" key="11">
    <source>
        <dbReference type="PROSITE" id="PS50075"/>
    </source>
</evidence>
<feature type="domain" description="Carrier" evidence="11">
    <location>
        <begin position="1622"/>
        <end position="1697"/>
    </location>
</feature>
<keyword evidence="15" id="KW-1185">Reference proteome</keyword>
<keyword evidence="8" id="KW-0012">Acyltransferase</keyword>
<dbReference type="SUPFAM" id="SSF52151">
    <property type="entry name" value="FabD/lysophospholipase-like"/>
    <property type="match status" value="1"/>
</dbReference>
<dbReference type="Gene3D" id="3.10.129.110">
    <property type="entry name" value="Polyketide synthase dehydratase"/>
    <property type="match status" value="1"/>
</dbReference>
<dbReference type="Proteomes" id="UP000509303">
    <property type="component" value="Chromosome"/>
</dbReference>
<dbReference type="SUPFAM" id="SSF51735">
    <property type="entry name" value="NAD(P)-binding Rossmann-fold domains"/>
    <property type="match status" value="2"/>
</dbReference>
<dbReference type="InterPro" id="IPR014043">
    <property type="entry name" value="Acyl_transferase_dom"/>
</dbReference>
<dbReference type="InterPro" id="IPR032821">
    <property type="entry name" value="PKS_assoc"/>
</dbReference>
<comment type="pathway">
    <text evidence="2">Antibiotic biosynthesis.</text>
</comment>
<dbReference type="GO" id="GO:0006633">
    <property type="term" value="P:fatty acid biosynthetic process"/>
    <property type="evidence" value="ECO:0007669"/>
    <property type="project" value="InterPro"/>
</dbReference>
<reference evidence="14 15" key="1">
    <citation type="submission" date="2020-06" db="EMBL/GenBank/DDBJ databases">
        <title>Genome mining for natural products.</title>
        <authorList>
            <person name="Zhang B."/>
            <person name="Shi J."/>
            <person name="Ge H."/>
        </authorList>
    </citation>
    <scope>NUCLEOTIDE SEQUENCE [LARGE SCALE GENOMIC DNA]</scope>
    <source>
        <strain evidence="14 15">NA00687</strain>
    </source>
</reference>
<evidence type="ECO:0000256" key="8">
    <source>
        <dbReference type="ARBA" id="ARBA00023315"/>
    </source>
</evidence>
<name>A0A7H8N3V5_9ACTN</name>
<dbReference type="InterPro" id="IPR001227">
    <property type="entry name" value="Ac_transferase_dom_sf"/>
</dbReference>
<gene>
    <name evidence="14" type="ORF">HUT08_03150</name>
</gene>
<dbReference type="Pfam" id="PF02801">
    <property type="entry name" value="Ketoacyl-synt_C"/>
    <property type="match status" value="1"/>
</dbReference>
<dbReference type="Pfam" id="PF08990">
    <property type="entry name" value="Docking"/>
    <property type="match status" value="1"/>
</dbReference>
<feature type="compositionally biased region" description="Low complexity" evidence="10">
    <location>
        <begin position="1786"/>
        <end position="1795"/>
    </location>
</feature>
<feature type="compositionally biased region" description="Low complexity" evidence="10">
    <location>
        <begin position="1570"/>
        <end position="1581"/>
    </location>
</feature>
<dbReference type="InterPro" id="IPR020807">
    <property type="entry name" value="PKS_DH"/>
</dbReference>
<dbReference type="EMBL" id="CP054929">
    <property type="protein sequence ID" value="QKW48708.1"/>
    <property type="molecule type" value="Genomic_DNA"/>
</dbReference>
<dbReference type="Gene3D" id="3.40.366.10">
    <property type="entry name" value="Malonyl-Coenzyme A Acyl Carrier Protein, domain 2"/>
    <property type="match status" value="2"/>
</dbReference>
<feature type="compositionally biased region" description="Pro residues" evidence="10">
    <location>
        <begin position="1582"/>
        <end position="1600"/>
    </location>
</feature>
<dbReference type="SUPFAM" id="SSF53901">
    <property type="entry name" value="Thiolase-like"/>
    <property type="match status" value="1"/>
</dbReference>
<organism evidence="14 15">
    <name type="scientific">Streptomyces buecherae</name>
    <dbReference type="NCBI Taxonomy" id="2763006"/>
    <lineage>
        <taxon>Bacteria</taxon>
        <taxon>Bacillati</taxon>
        <taxon>Actinomycetota</taxon>
        <taxon>Actinomycetes</taxon>
        <taxon>Kitasatosporales</taxon>
        <taxon>Streptomycetaceae</taxon>
        <taxon>Streptomyces</taxon>
    </lineage>
</organism>
<dbReference type="SMART" id="SM01294">
    <property type="entry name" value="PKS_PP_betabranch"/>
    <property type="match status" value="1"/>
</dbReference>
<dbReference type="InterPro" id="IPR020841">
    <property type="entry name" value="PKS_Beta-ketoAc_synthase_dom"/>
</dbReference>
<dbReference type="InterPro" id="IPR057326">
    <property type="entry name" value="KR_dom"/>
</dbReference>
<evidence type="ECO:0000256" key="1">
    <source>
        <dbReference type="ARBA" id="ARBA00001957"/>
    </source>
</evidence>
<dbReference type="InterPro" id="IPR020806">
    <property type="entry name" value="PKS_PP-bd"/>
</dbReference>
<dbReference type="Pfam" id="PF14765">
    <property type="entry name" value="PS-DH"/>
    <property type="match status" value="1"/>
</dbReference>
<dbReference type="PROSITE" id="PS52004">
    <property type="entry name" value="KS3_2"/>
    <property type="match status" value="1"/>
</dbReference>
<protein>
    <submittedName>
        <fullName evidence="14">SDR family NAD(P)-dependent oxidoreductase</fullName>
    </submittedName>
</protein>
<dbReference type="Gene3D" id="1.10.1200.10">
    <property type="entry name" value="ACP-like"/>
    <property type="match status" value="1"/>
</dbReference>
<dbReference type="InterPro" id="IPR049900">
    <property type="entry name" value="PKS_mFAS_DH"/>
</dbReference>
<dbReference type="GO" id="GO:0004315">
    <property type="term" value="F:3-oxoacyl-[acyl-carrier-protein] synthase activity"/>
    <property type="evidence" value="ECO:0007669"/>
    <property type="project" value="InterPro"/>
</dbReference>
<dbReference type="InterPro" id="IPR042104">
    <property type="entry name" value="PKS_dehydratase_sf"/>
</dbReference>
<dbReference type="InterPro" id="IPR049551">
    <property type="entry name" value="PKS_DH_C"/>
</dbReference>
<dbReference type="InterPro" id="IPR014031">
    <property type="entry name" value="Ketoacyl_synth_C"/>
</dbReference>
<dbReference type="InterPro" id="IPR015083">
    <property type="entry name" value="NorB/c/GfsB-D-like_docking"/>
</dbReference>
<dbReference type="Gene3D" id="3.40.47.10">
    <property type="match status" value="1"/>
</dbReference>
<dbReference type="PROSITE" id="PS52019">
    <property type="entry name" value="PKS_MFAS_DH"/>
    <property type="match status" value="1"/>
</dbReference>
<dbReference type="PANTHER" id="PTHR43775:SF51">
    <property type="entry name" value="INACTIVE PHENOLPHTHIOCEROL SYNTHESIS POLYKETIDE SYNTHASE TYPE I PKS1-RELATED"/>
    <property type="match status" value="1"/>
</dbReference>
<feature type="region of interest" description="Disordered" evidence="10">
    <location>
        <begin position="1570"/>
        <end position="1606"/>
    </location>
</feature>
<dbReference type="InterPro" id="IPR016035">
    <property type="entry name" value="Acyl_Trfase/lysoPLipase"/>
</dbReference>
<keyword evidence="6" id="KW-0045">Antibiotic biosynthesis</keyword>
<feature type="active site" description="Proton donor; for dehydratase activity" evidence="9">
    <location>
        <position position="1038"/>
    </location>
</feature>
<evidence type="ECO:0000256" key="3">
    <source>
        <dbReference type="ARBA" id="ARBA00022450"/>
    </source>
</evidence>
<feature type="domain" description="Ketosynthase family 3 (KS3)" evidence="12">
    <location>
        <begin position="33"/>
        <end position="458"/>
    </location>
</feature>
<dbReference type="Pfam" id="PF08659">
    <property type="entry name" value="KR"/>
    <property type="match status" value="1"/>
</dbReference>
<dbReference type="InterPro" id="IPR009081">
    <property type="entry name" value="PP-bd_ACP"/>
</dbReference>
<dbReference type="Pfam" id="PF00698">
    <property type="entry name" value="Acyl_transf_1"/>
    <property type="match status" value="1"/>
</dbReference>
<dbReference type="PROSITE" id="PS50075">
    <property type="entry name" value="CARRIER"/>
    <property type="match status" value="1"/>
</dbReference>
<dbReference type="CDD" id="cd00833">
    <property type="entry name" value="PKS"/>
    <property type="match status" value="1"/>
</dbReference>
<accession>A0A7H8N3V5</accession>
<feature type="domain" description="PKS/mFAS DH" evidence="13">
    <location>
        <begin position="828"/>
        <end position="1115"/>
    </location>
</feature>
<dbReference type="InterPro" id="IPR036736">
    <property type="entry name" value="ACP-like_sf"/>
</dbReference>
<proteinExistence type="predicted"/>
<evidence type="ECO:0000259" key="12">
    <source>
        <dbReference type="PROSITE" id="PS52004"/>
    </source>
</evidence>
<dbReference type="Gene3D" id="3.40.50.720">
    <property type="entry name" value="NAD(P)-binding Rossmann-like Domain"/>
    <property type="match status" value="1"/>
</dbReference>
<dbReference type="GO" id="GO:0033068">
    <property type="term" value="P:macrolide biosynthetic process"/>
    <property type="evidence" value="ECO:0007669"/>
    <property type="project" value="UniProtKB-ARBA"/>
</dbReference>
<dbReference type="GO" id="GO:0031177">
    <property type="term" value="F:phosphopantetheine binding"/>
    <property type="evidence" value="ECO:0007669"/>
    <property type="project" value="InterPro"/>
</dbReference>
<dbReference type="RefSeq" id="WP_176160441.1">
    <property type="nucleotide sequence ID" value="NZ_CP054929.1"/>
</dbReference>
<dbReference type="GO" id="GO:0004312">
    <property type="term" value="F:fatty acid synthase activity"/>
    <property type="evidence" value="ECO:0007669"/>
    <property type="project" value="TreeGrafter"/>
</dbReference>
<dbReference type="Gene3D" id="3.30.70.3290">
    <property type="match status" value="2"/>
</dbReference>
<dbReference type="Pfam" id="PF00550">
    <property type="entry name" value="PP-binding"/>
    <property type="match status" value="1"/>
</dbReference>
<evidence type="ECO:0000256" key="5">
    <source>
        <dbReference type="ARBA" id="ARBA00022679"/>
    </source>
</evidence>
<dbReference type="Pfam" id="PF21089">
    <property type="entry name" value="PKS_DH_N"/>
    <property type="match status" value="1"/>
</dbReference>
<keyword evidence="7" id="KW-0511">Multifunctional enzyme</keyword>
<feature type="region of interest" description="Disordered" evidence="10">
    <location>
        <begin position="1771"/>
        <end position="1795"/>
    </location>
</feature>